<reference evidence="1 2" key="1">
    <citation type="submission" date="2008-12" db="EMBL/GenBank/DDBJ databases">
        <authorList>
            <person name="Fulton L."/>
            <person name="Clifton S."/>
            <person name="Fulton B."/>
            <person name="Xu J."/>
            <person name="Minx P."/>
            <person name="Pepin K.H."/>
            <person name="Johnson M."/>
            <person name="Bhonagiri V."/>
            <person name="Nash W.E."/>
            <person name="Mardis E.R."/>
            <person name="Wilson R.K."/>
        </authorList>
    </citation>
    <scope>NUCLEOTIDE SEQUENCE [LARGE SCALE GENOMIC DNA]</scope>
    <source>
        <strain evidence="1 2">DSM 14838</strain>
    </source>
</reference>
<feature type="non-terminal residue" evidence="1">
    <location>
        <position position="75"/>
    </location>
</feature>
<name>E2NJ02_9BACE</name>
<reference evidence="1 2" key="2">
    <citation type="submission" date="2009-01" db="EMBL/GenBank/DDBJ databases">
        <title>Draft genome sequence of Bacteroides cellulosilyticus (DSM 14838).</title>
        <authorList>
            <person name="Sudarsanam P."/>
            <person name="Ley R."/>
            <person name="Guruge J."/>
            <person name="Turnbaugh P.J."/>
            <person name="Mahowald M."/>
            <person name="Liep D."/>
            <person name="Gordon J."/>
        </authorList>
    </citation>
    <scope>NUCLEOTIDE SEQUENCE [LARGE SCALE GENOMIC DNA]</scope>
    <source>
        <strain evidence="1 2">DSM 14838</strain>
    </source>
</reference>
<dbReference type="HOGENOM" id="CLU_2676627_0_0_10"/>
<protein>
    <recommendedName>
        <fullName evidence="3">PAS domain-containing protein</fullName>
    </recommendedName>
</protein>
<dbReference type="AlphaFoldDB" id="E2NJ02"/>
<dbReference type="Proteomes" id="UP000003711">
    <property type="component" value="Unassembled WGS sequence"/>
</dbReference>
<dbReference type="EMBL" id="ACCH01000330">
    <property type="protein sequence ID" value="EEF88103.1"/>
    <property type="molecule type" value="Genomic_DNA"/>
</dbReference>
<evidence type="ECO:0000313" key="2">
    <source>
        <dbReference type="Proteomes" id="UP000003711"/>
    </source>
</evidence>
<evidence type="ECO:0008006" key="3">
    <source>
        <dbReference type="Google" id="ProtNLM"/>
    </source>
</evidence>
<comment type="caution">
    <text evidence="1">The sequence shown here is derived from an EMBL/GenBank/DDBJ whole genome shotgun (WGS) entry which is preliminary data.</text>
</comment>
<gene>
    <name evidence="1" type="ORF">BACCELL_04288</name>
</gene>
<dbReference type="Gene3D" id="3.30.450.20">
    <property type="entry name" value="PAS domain"/>
    <property type="match status" value="1"/>
</dbReference>
<sequence>MKSILKDTNNSEKLLNMVSDTLILMDKDGVCVDMAVHNVDLWFMNEERLLGKNLLNLLPPVTYSEFYPEFKPFRF</sequence>
<organism evidence="1 2">
    <name type="scientific">Bacteroides cellulosilyticus DSM 14838</name>
    <dbReference type="NCBI Taxonomy" id="537012"/>
    <lineage>
        <taxon>Bacteria</taxon>
        <taxon>Pseudomonadati</taxon>
        <taxon>Bacteroidota</taxon>
        <taxon>Bacteroidia</taxon>
        <taxon>Bacteroidales</taxon>
        <taxon>Bacteroidaceae</taxon>
        <taxon>Bacteroides</taxon>
    </lineage>
</organism>
<accession>E2NJ02</accession>
<proteinExistence type="predicted"/>
<evidence type="ECO:0000313" key="1">
    <source>
        <dbReference type="EMBL" id="EEF88103.1"/>
    </source>
</evidence>